<dbReference type="RefSeq" id="WP_353650218.1">
    <property type="nucleotide sequence ID" value="NZ_CP159218.1"/>
</dbReference>
<reference evidence="2" key="1">
    <citation type="submission" date="2024-05" db="EMBL/GenBank/DDBJ databases">
        <authorList>
            <person name="Cai S.Y."/>
            <person name="Jin L.M."/>
            <person name="Li H.R."/>
        </authorList>
    </citation>
    <scope>NUCLEOTIDE SEQUENCE</scope>
    <source>
        <strain evidence="2">A5-74</strain>
    </source>
</reference>
<sequence length="150" mass="16247">MSTPELRKTGSVEIPLVAEQDVDRSASLGILVKDATTQVSTLVRAEIELAKTEITQSVKQGLVGAVFFIIAGVIGLFSLFFFWFMIGEILDIWLPRSAAFAIVFVLMLVMVGLLALLGIKKVKKIKKPEHTIASLGETKKSLSAAVKSKS</sequence>
<protein>
    <submittedName>
        <fullName evidence="2">Phage holin family protein</fullName>
    </submittedName>
</protein>
<evidence type="ECO:0000313" key="2">
    <source>
        <dbReference type="EMBL" id="XCG64605.1"/>
    </source>
</evidence>
<dbReference type="AlphaFoldDB" id="A0AAU8DRH6"/>
<accession>A0AAU8DRH6</accession>
<name>A0AAU8DRH6_9ACTN</name>
<feature type="transmembrane region" description="Helical" evidence="1">
    <location>
        <begin position="98"/>
        <end position="119"/>
    </location>
</feature>
<dbReference type="EMBL" id="CP159218">
    <property type="protein sequence ID" value="XCG64605.1"/>
    <property type="molecule type" value="Genomic_DNA"/>
</dbReference>
<feature type="transmembrane region" description="Helical" evidence="1">
    <location>
        <begin position="61"/>
        <end position="86"/>
    </location>
</feature>
<dbReference type="Pfam" id="PF07332">
    <property type="entry name" value="Phage_holin_3_6"/>
    <property type="match status" value="1"/>
</dbReference>
<organism evidence="2">
    <name type="scientific">Nakamurella sp. A5-74</name>
    <dbReference type="NCBI Taxonomy" id="3158264"/>
    <lineage>
        <taxon>Bacteria</taxon>
        <taxon>Bacillati</taxon>
        <taxon>Actinomycetota</taxon>
        <taxon>Actinomycetes</taxon>
        <taxon>Nakamurellales</taxon>
        <taxon>Nakamurellaceae</taxon>
        <taxon>Nakamurella</taxon>
    </lineage>
</organism>
<gene>
    <name evidence="2" type="ORF">ABLG96_04525</name>
</gene>
<proteinExistence type="predicted"/>
<evidence type="ECO:0000256" key="1">
    <source>
        <dbReference type="SAM" id="Phobius"/>
    </source>
</evidence>
<keyword evidence="1" id="KW-0812">Transmembrane</keyword>
<keyword evidence="1" id="KW-1133">Transmembrane helix</keyword>
<keyword evidence="1" id="KW-0472">Membrane</keyword>
<dbReference type="InterPro" id="IPR009937">
    <property type="entry name" value="Phage_holin_3_6"/>
</dbReference>